<keyword evidence="2" id="KW-0812">Transmembrane</keyword>
<organism evidence="5 6">
    <name type="scientific">Escallonia herrerae</name>
    <dbReference type="NCBI Taxonomy" id="1293975"/>
    <lineage>
        <taxon>Eukaryota</taxon>
        <taxon>Viridiplantae</taxon>
        <taxon>Streptophyta</taxon>
        <taxon>Embryophyta</taxon>
        <taxon>Tracheophyta</taxon>
        <taxon>Spermatophyta</taxon>
        <taxon>Magnoliopsida</taxon>
        <taxon>eudicotyledons</taxon>
        <taxon>Gunneridae</taxon>
        <taxon>Pentapetalae</taxon>
        <taxon>asterids</taxon>
        <taxon>campanulids</taxon>
        <taxon>Escalloniales</taxon>
        <taxon>Escalloniaceae</taxon>
        <taxon>Escallonia</taxon>
    </lineage>
</organism>
<evidence type="ECO:0000313" key="6">
    <source>
        <dbReference type="Proteomes" id="UP001188597"/>
    </source>
</evidence>
<dbReference type="PANTHER" id="PTHR32429:SF9">
    <property type="entry name" value="PROTEIN POST-ILLUMINATION CHLOROPHYLL FLUORESCENCE INCREASE, CHLOROPLASTIC"/>
    <property type="match status" value="1"/>
</dbReference>
<dbReference type="InterPro" id="IPR044960">
    <property type="entry name" value="RCA-like"/>
</dbReference>
<dbReference type="GO" id="GO:0010478">
    <property type="term" value="P:chlororespiration"/>
    <property type="evidence" value="ECO:0007669"/>
    <property type="project" value="TreeGrafter"/>
</dbReference>
<name>A0AA88VA88_9ASTE</name>
<proteinExistence type="predicted"/>
<comment type="subcellular location">
    <subcellularLocation>
        <location evidence="1">Plastid</location>
        <location evidence="1">Chloroplast stroma</location>
    </subcellularLocation>
</comment>
<dbReference type="GO" id="GO:0009579">
    <property type="term" value="C:thylakoid"/>
    <property type="evidence" value="ECO:0007669"/>
    <property type="project" value="TreeGrafter"/>
</dbReference>
<dbReference type="EMBL" id="JAVXUP010002190">
    <property type="protein sequence ID" value="KAK3004931.1"/>
    <property type="molecule type" value="Genomic_DNA"/>
</dbReference>
<accession>A0AA88VA88</accession>
<dbReference type="AlphaFoldDB" id="A0AA88VA88"/>
<comment type="caution">
    <text evidence="5">The sequence shown here is derived from an EMBL/GenBank/DDBJ whole genome shotgun (WGS) entry which is preliminary data.</text>
</comment>
<feature type="transmembrane region" description="Helical" evidence="2">
    <location>
        <begin position="36"/>
        <end position="56"/>
    </location>
</feature>
<keyword evidence="2" id="KW-1133">Transmembrane helix</keyword>
<dbReference type="PANTHER" id="PTHR32429">
    <property type="match status" value="1"/>
</dbReference>
<dbReference type="Pfam" id="PF25419">
    <property type="entry name" value="Ig_PIFI"/>
    <property type="match status" value="1"/>
</dbReference>
<dbReference type="EMBL" id="JAVXUP010003303">
    <property type="protein sequence ID" value="KAK2999364.1"/>
    <property type="molecule type" value="Genomic_DNA"/>
</dbReference>
<keyword evidence="6" id="KW-1185">Reference proteome</keyword>
<evidence type="ECO:0000313" key="4">
    <source>
        <dbReference type="EMBL" id="KAK2999364.1"/>
    </source>
</evidence>
<dbReference type="GO" id="GO:0009570">
    <property type="term" value="C:chloroplast stroma"/>
    <property type="evidence" value="ECO:0007669"/>
    <property type="project" value="UniProtKB-SubCell"/>
</dbReference>
<evidence type="ECO:0000259" key="3">
    <source>
        <dbReference type="Pfam" id="PF25419"/>
    </source>
</evidence>
<reference evidence="5" key="1">
    <citation type="submission" date="2022-12" db="EMBL/GenBank/DDBJ databases">
        <title>Draft genome assemblies for two species of Escallonia (Escalloniales).</title>
        <authorList>
            <person name="Chanderbali A."/>
            <person name="Dervinis C."/>
            <person name="Anghel I."/>
            <person name="Soltis D."/>
            <person name="Soltis P."/>
            <person name="Zapata F."/>
        </authorList>
    </citation>
    <scope>NUCLEOTIDE SEQUENCE</scope>
    <source>
        <strain evidence="5">UCBG64.0493</strain>
        <tissue evidence="5">Leaf</tissue>
    </source>
</reference>
<dbReference type="Proteomes" id="UP001188597">
    <property type="component" value="Unassembled WGS sequence"/>
</dbReference>
<evidence type="ECO:0000256" key="1">
    <source>
        <dbReference type="ARBA" id="ARBA00004470"/>
    </source>
</evidence>
<gene>
    <name evidence="5" type="ORF">RJ639_017975</name>
    <name evidence="4" type="ORF">RJ639_024218</name>
</gene>
<dbReference type="InterPro" id="IPR057612">
    <property type="entry name" value="Ig_PIFI"/>
</dbReference>
<keyword evidence="2" id="KW-0472">Membrane</keyword>
<evidence type="ECO:0000256" key="2">
    <source>
        <dbReference type="SAM" id="Phobius"/>
    </source>
</evidence>
<sequence length="295" mass="32485">MASLFTSSTQILSAARSTSSTNPCPSVSNTSDFMFLRYLMMIVGTYASTSFMGYPLRGYHQDKRKSVKICGRVSAAATVATPPVEEYKEFLLPTWAEFDLGRAPIYWKTMNGLPPTSGEKLKIFYNPAATKLVPNEEFGIAFNGGFNQPIMCGGEPRAMLKKSRGNADAPLYTIQICIPKHAINLIFSFTNGADWDGPYRLQFQVPKPWRNKPIDFFNEGLTEELSRDGACDRAIFPDTNIVIDRCAMIGNLSVEGGDRCELDLVLGCTDPSSPSYNPLANVDDGSCPLYSDSED</sequence>
<evidence type="ECO:0000313" key="5">
    <source>
        <dbReference type="EMBL" id="KAK3004931.1"/>
    </source>
</evidence>
<feature type="domain" description="PIFI-like Ig-like" evidence="3">
    <location>
        <begin position="96"/>
        <end position="225"/>
    </location>
</feature>
<protein>
    <recommendedName>
        <fullName evidence="3">PIFI-like Ig-like domain-containing protein</fullName>
    </recommendedName>
</protein>